<dbReference type="Proteomes" id="UP000070080">
    <property type="component" value="Unassembled WGS sequence"/>
</dbReference>
<gene>
    <name evidence="1" type="ORF">HMPREF1872_00437</name>
</gene>
<sequence length="44" mass="5152">MKKQNLLTVFDENVWLSMVDYLTVHQDGKVEFTFLDGSKTELKC</sequence>
<keyword evidence="2" id="KW-1185">Reference proteome</keyword>
<accession>A0A133YGF3</accession>
<evidence type="ECO:0000313" key="2">
    <source>
        <dbReference type="Proteomes" id="UP000070080"/>
    </source>
</evidence>
<dbReference type="EMBL" id="LSCV01000005">
    <property type="protein sequence ID" value="KXB42263.1"/>
    <property type="molecule type" value="Genomic_DNA"/>
</dbReference>
<evidence type="ECO:0000313" key="1">
    <source>
        <dbReference type="EMBL" id="KXB42263.1"/>
    </source>
</evidence>
<name>A0A133YGF3_9FIRM</name>
<dbReference type="AlphaFoldDB" id="A0A133YGF3"/>
<proteinExistence type="predicted"/>
<reference evidence="2" key="1">
    <citation type="submission" date="2016-01" db="EMBL/GenBank/DDBJ databases">
        <authorList>
            <person name="Mitreva M."/>
            <person name="Pepin K.H."/>
            <person name="Mihindukulasuriya K.A."/>
            <person name="Fulton R."/>
            <person name="Fronick C."/>
            <person name="O'Laughlin M."/>
            <person name="Miner T."/>
            <person name="Herter B."/>
            <person name="Rosa B.A."/>
            <person name="Cordes M."/>
            <person name="Tomlinson C."/>
            <person name="Wollam A."/>
            <person name="Palsikar V.B."/>
            <person name="Mardis E.R."/>
            <person name="Wilson R.K."/>
        </authorList>
    </citation>
    <scope>NUCLEOTIDE SEQUENCE [LARGE SCALE GENOMIC DNA]</scope>
    <source>
        <strain evidence="2">KA00274</strain>
    </source>
</reference>
<dbReference type="STRING" id="1497955.HMPREF1872_00437"/>
<organism evidence="1 2">
    <name type="scientific">Amygdalobacter nucleatus</name>
    <dbReference type="NCBI Taxonomy" id="3029274"/>
    <lineage>
        <taxon>Bacteria</taxon>
        <taxon>Bacillati</taxon>
        <taxon>Bacillota</taxon>
        <taxon>Clostridia</taxon>
        <taxon>Eubacteriales</taxon>
        <taxon>Oscillospiraceae</taxon>
        <taxon>Amygdalobacter</taxon>
    </lineage>
</organism>
<comment type="caution">
    <text evidence="1">The sequence shown here is derived from an EMBL/GenBank/DDBJ whole genome shotgun (WGS) entry which is preliminary data.</text>
</comment>
<protein>
    <submittedName>
        <fullName evidence="1">Uncharacterized protein</fullName>
    </submittedName>
</protein>